<evidence type="ECO:0000313" key="1">
    <source>
        <dbReference type="EMBL" id="EFG30214.1"/>
    </source>
</evidence>
<sequence length="72" mass="8341">MNLNIGDKVKHCSLGNGKIVEIYGQFKIVKRKETILSEFYYGVVFDARPKKTYSIPITDLQKINPQYQLSLF</sequence>
<reference evidence="1 2" key="1">
    <citation type="submission" date="2010-03" db="EMBL/GenBank/DDBJ databases">
        <authorList>
            <consortium name="The Broad Institute Genome Sequencing Platform"/>
            <person name="Ward D."/>
            <person name="Earl A."/>
            <person name="Feldgarden M."/>
            <person name="Gevers D."/>
            <person name="Young S."/>
            <person name="Zeng Q."/>
            <person name="Koehrsen M."/>
            <person name="Alvarado L."/>
            <person name="Berlin A.M."/>
            <person name="Borenstein D."/>
            <person name="Chapman S.B."/>
            <person name="Chen Z."/>
            <person name="Engels R."/>
            <person name="Freedman E."/>
            <person name="Gellesch M."/>
            <person name="Goldberg J."/>
            <person name="Griggs A."/>
            <person name="Gujja S."/>
            <person name="Heilman E.R."/>
            <person name="Heiman D.I."/>
            <person name="Hepburn T.A."/>
            <person name="Howarth C."/>
            <person name="Jen D."/>
            <person name="Larson L."/>
            <person name="Mehta T."/>
            <person name="Park D."/>
            <person name="Pearson M."/>
            <person name="Richards J."/>
            <person name="Roberts A."/>
            <person name="Saif S."/>
            <person name="Shea T.D."/>
            <person name="Shenoy N."/>
            <person name="Sisk P."/>
            <person name="Stolte C."/>
            <person name="Sykes S.N."/>
            <person name="Walk T."/>
            <person name="White J."/>
            <person name="Yandava C."/>
            <person name="Izard J."/>
            <person name="Baranova O.V."/>
            <person name="Blanton J.M."/>
            <person name="Tanner A.C."/>
            <person name="Dewhirst F."/>
            <person name="Haas B."/>
            <person name="Nusbaum C."/>
            <person name="Birren B."/>
        </authorList>
    </citation>
    <scope>NUCLEOTIDE SEQUENCE [LARGE SCALE GENOMIC DNA]</scope>
    <source>
        <strain evidence="1 2">ATCC 29453</strain>
    </source>
</reference>
<proteinExistence type="predicted"/>
<organism evidence="1 2">
    <name type="scientific">Simonsiella muelleri ATCC 29453</name>
    <dbReference type="NCBI Taxonomy" id="641147"/>
    <lineage>
        <taxon>Bacteria</taxon>
        <taxon>Pseudomonadati</taxon>
        <taxon>Pseudomonadota</taxon>
        <taxon>Betaproteobacteria</taxon>
        <taxon>Neisseriales</taxon>
        <taxon>Neisseriaceae</taxon>
        <taxon>Simonsiella</taxon>
    </lineage>
</organism>
<dbReference type="EMBL" id="ADCY02000038">
    <property type="protein sequence ID" value="EFG30214.1"/>
    <property type="molecule type" value="Genomic_DNA"/>
</dbReference>
<evidence type="ECO:0000313" key="2">
    <source>
        <dbReference type="Proteomes" id="UP000017813"/>
    </source>
</evidence>
<name>V9H7N2_9NEIS</name>
<comment type="caution">
    <text evidence="1">The sequence shown here is derived from an EMBL/GenBank/DDBJ whole genome shotgun (WGS) entry which is preliminary data.</text>
</comment>
<dbReference type="AlphaFoldDB" id="V9H7N2"/>
<dbReference type="HOGENOM" id="CLU_2720158_0_0_4"/>
<gene>
    <name evidence="1" type="ORF">HMPREF9021_01984</name>
</gene>
<evidence type="ECO:0008006" key="3">
    <source>
        <dbReference type="Google" id="ProtNLM"/>
    </source>
</evidence>
<dbReference type="KEGG" id="smur:BWP33_08500"/>
<reference evidence="1 2" key="2">
    <citation type="submission" date="2011-10" db="EMBL/GenBank/DDBJ databases">
        <title>The Genome Sequence of Simonsiella muelleri ATCC 29453.</title>
        <authorList>
            <consortium name="The Broad Institute Genome Sequencing Platform"/>
            <consortium name="The Broad Institute Genome Sequencing Center for Infectious Disease"/>
            <person name="Earl A."/>
            <person name="Ward D."/>
            <person name="Feldgarden M."/>
            <person name="Gevers D."/>
            <person name="Izard J."/>
            <person name="Baranova O.V."/>
            <person name="Blanton J.M."/>
            <person name="Tanner A.C."/>
            <person name="Dewhirst F."/>
            <person name="Young S.K."/>
            <person name="Zeng Q."/>
            <person name="Gargeya S."/>
            <person name="Fitzgerald M."/>
            <person name="Haas B."/>
            <person name="Abouelleil A."/>
            <person name="Alvarado L."/>
            <person name="Arachchi H.M."/>
            <person name="Berlin A."/>
            <person name="Brown A."/>
            <person name="Chapman S.B."/>
            <person name="Chen Z."/>
            <person name="Dunbar C."/>
            <person name="Freedman E."/>
            <person name="Gearin G."/>
            <person name="Goldberg J."/>
            <person name="Griggs A."/>
            <person name="Gujja S."/>
            <person name="Heiman D."/>
            <person name="Howarth C."/>
            <person name="Larson L."/>
            <person name="Lui A."/>
            <person name="MacDonald P.J.P."/>
            <person name="Montmayeur A."/>
            <person name="Murphy C."/>
            <person name="Neiman D."/>
            <person name="Pearson M."/>
            <person name="Priest M."/>
            <person name="Roberts A."/>
            <person name="Saif S."/>
            <person name="Shea T."/>
            <person name="Shenoy N."/>
            <person name="Sisk P."/>
            <person name="Stolte C."/>
            <person name="Sykes S."/>
            <person name="Wortman J."/>
            <person name="Nusbaum C."/>
            <person name="Birren B."/>
        </authorList>
    </citation>
    <scope>NUCLEOTIDE SEQUENCE [LARGE SCALE GENOMIC DNA]</scope>
    <source>
        <strain evidence="1 2">ATCC 29453</strain>
    </source>
</reference>
<keyword evidence="2" id="KW-1185">Reference proteome</keyword>
<dbReference type="RefSeq" id="WP_002642210.1">
    <property type="nucleotide sequence ID" value="NZ_CP019448.1"/>
</dbReference>
<dbReference type="STRING" id="641147.HMPREF9021_01984"/>
<dbReference type="Proteomes" id="UP000017813">
    <property type="component" value="Unassembled WGS sequence"/>
</dbReference>
<accession>V9H7N2</accession>
<protein>
    <recommendedName>
        <fullName evidence="3">CarD-like/TRCF RNAP-interacting domain-containing protein</fullName>
    </recommendedName>
</protein>